<dbReference type="OrthoDB" id="9813967at2"/>
<keyword evidence="4" id="KW-0574">Periplasm</keyword>
<proteinExistence type="inferred from homology"/>
<feature type="domain" description="CusB-like beta-barrel" evidence="8">
    <location>
        <begin position="241"/>
        <end position="325"/>
    </location>
</feature>
<feature type="domain" description="YbhG-like alpha-helical hairpin" evidence="7">
    <location>
        <begin position="74"/>
        <end position="196"/>
    </location>
</feature>
<dbReference type="InterPro" id="IPR058792">
    <property type="entry name" value="Beta-barrel_RND_2"/>
</dbReference>
<dbReference type="PANTHER" id="PTHR32347:SF29">
    <property type="entry name" value="UPF0194 MEMBRANE PROTEIN YBHG"/>
    <property type="match status" value="1"/>
</dbReference>
<dbReference type="Pfam" id="PF25954">
    <property type="entry name" value="Beta-barrel_RND_2"/>
    <property type="match status" value="1"/>
</dbReference>
<comment type="similarity">
    <text evidence="2">Belongs to the UPF0194 family.</text>
</comment>
<evidence type="ECO:0000256" key="2">
    <source>
        <dbReference type="ARBA" id="ARBA00010602"/>
    </source>
</evidence>
<dbReference type="InterPro" id="IPR050465">
    <property type="entry name" value="UPF0194_transport"/>
</dbReference>
<evidence type="ECO:0000256" key="4">
    <source>
        <dbReference type="ARBA" id="ARBA00022764"/>
    </source>
</evidence>
<dbReference type="eggNOG" id="COG0845">
    <property type="taxonomic scope" value="Bacteria"/>
</dbReference>
<dbReference type="KEGG" id="rpc:RPC_3037"/>
<dbReference type="STRING" id="316056.RPC_3037"/>
<dbReference type="Gene3D" id="2.40.30.170">
    <property type="match status" value="1"/>
</dbReference>
<evidence type="ECO:0000259" key="7">
    <source>
        <dbReference type="Pfam" id="PF25881"/>
    </source>
</evidence>
<dbReference type="Gene3D" id="1.10.287.470">
    <property type="entry name" value="Helix hairpin bin"/>
    <property type="match status" value="2"/>
</dbReference>
<dbReference type="InterPro" id="IPR059052">
    <property type="entry name" value="HH_YbhG-like"/>
</dbReference>
<sequence length="344" mass="37788">MRLGLSIGGAVLAATLAAFALWRPGSGASPSELVLFGNVDLRSIELAFNGNERITAMLVEEGNRVRKGDVVARLDTSRLEPRVAQAEAQSDAQRAIVERLRNGSRPEEIAQARANLDQAKADADNAQRQYERKKSLLSKAAVSEQDFDNAKATVDIAVARVRLNERALDLIVAGPRREEIKQAEAQLRADDARLAWLRRERADAQLLAPADAVVRSRLMEPGEMASPQRPVLSLAVLDPKWVRAYVGEPDLGKLRPGARATVEVDSFPSRRFDGWIGFISPTAEFTPKEIQTAELRTSLVYQVRVFVHDPSDDLRLGMPATVRLSLDRDGSARSADMQPARLSP</sequence>
<reference evidence="9" key="1">
    <citation type="submission" date="2006-03" db="EMBL/GenBank/DDBJ databases">
        <title>Complete sequence of Rhodopseudomonas palustris BisB18.</title>
        <authorList>
            <consortium name="US DOE Joint Genome Institute"/>
            <person name="Copeland A."/>
            <person name="Lucas S."/>
            <person name="Lapidus A."/>
            <person name="Barry K."/>
            <person name="Detter J.C."/>
            <person name="Glavina del Rio T."/>
            <person name="Hammon N."/>
            <person name="Israni S."/>
            <person name="Dalin E."/>
            <person name="Tice H."/>
            <person name="Pitluck S."/>
            <person name="Chain P."/>
            <person name="Malfatti S."/>
            <person name="Shin M."/>
            <person name="Vergez L."/>
            <person name="Schmutz J."/>
            <person name="Larimer F."/>
            <person name="Land M."/>
            <person name="Hauser L."/>
            <person name="Pelletier D.A."/>
            <person name="Kyrpides N."/>
            <person name="Anderson I."/>
            <person name="Oda Y."/>
            <person name="Harwood C.S."/>
            <person name="Richardson P."/>
        </authorList>
    </citation>
    <scope>NUCLEOTIDE SEQUENCE [LARGE SCALE GENOMIC DNA]</scope>
    <source>
        <strain evidence="9">BisB18</strain>
    </source>
</reference>
<protein>
    <submittedName>
        <fullName evidence="9">Secretion protein HlyD</fullName>
    </submittedName>
</protein>
<dbReference type="SUPFAM" id="SSF111369">
    <property type="entry name" value="HlyD-like secretion proteins"/>
    <property type="match status" value="2"/>
</dbReference>
<name>Q212V4_RHOPB</name>
<feature type="coiled-coil region" evidence="6">
    <location>
        <begin position="109"/>
        <end position="136"/>
    </location>
</feature>
<dbReference type="Gene3D" id="2.40.50.100">
    <property type="match status" value="1"/>
</dbReference>
<dbReference type="AlphaFoldDB" id="Q212V4"/>
<keyword evidence="5 6" id="KW-0175">Coiled coil</keyword>
<keyword evidence="3" id="KW-0732">Signal</keyword>
<evidence type="ECO:0000256" key="6">
    <source>
        <dbReference type="SAM" id="Coils"/>
    </source>
</evidence>
<evidence type="ECO:0000256" key="3">
    <source>
        <dbReference type="ARBA" id="ARBA00022729"/>
    </source>
</evidence>
<evidence type="ECO:0000256" key="5">
    <source>
        <dbReference type="ARBA" id="ARBA00023054"/>
    </source>
</evidence>
<dbReference type="HOGENOM" id="CLU_018816_6_3_5"/>
<evidence type="ECO:0000313" key="9">
    <source>
        <dbReference type="EMBL" id="ABD88582.1"/>
    </source>
</evidence>
<accession>Q212V4</accession>
<dbReference type="Pfam" id="PF25881">
    <property type="entry name" value="HH_YBHG"/>
    <property type="match status" value="1"/>
</dbReference>
<evidence type="ECO:0000259" key="8">
    <source>
        <dbReference type="Pfam" id="PF25954"/>
    </source>
</evidence>
<evidence type="ECO:0000256" key="1">
    <source>
        <dbReference type="ARBA" id="ARBA00004418"/>
    </source>
</evidence>
<dbReference type="EMBL" id="CP000301">
    <property type="protein sequence ID" value="ABD88582.1"/>
    <property type="molecule type" value="Genomic_DNA"/>
</dbReference>
<gene>
    <name evidence="9" type="ordered locus">RPC_3037</name>
</gene>
<dbReference type="GO" id="GO:0042597">
    <property type="term" value="C:periplasmic space"/>
    <property type="evidence" value="ECO:0007669"/>
    <property type="project" value="UniProtKB-SubCell"/>
</dbReference>
<comment type="subcellular location">
    <subcellularLocation>
        <location evidence="1">Periplasm</location>
    </subcellularLocation>
</comment>
<organism evidence="9">
    <name type="scientific">Rhodopseudomonas palustris (strain BisB18)</name>
    <dbReference type="NCBI Taxonomy" id="316056"/>
    <lineage>
        <taxon>Bacteria</taxon>
        <taxon>Pseudomonadati</taxon>
        <taxon>Pseudomonadota</taxon>
        <taxon>Alphaproteobacteria</taxon>
        <taxon>Hyphomicrobiales</taxon>
        <taxon>Nitrobacteraceae</taxon>
        <taxon>Rhodopseudomonas</taxon>
    </lineage>
</organism>
<dbReference type="PANTHER" id="PTHR32347">
    <property type="entry name" value="EFFLUX SYSTEM COMPONENT YKNX-RELATED"/>
    <property type="match status" value="1"/>
</dbReference>